<dbReference type="EMBL" id="JAPWDV010000002">
    <property type="protein sequence ID" value="KAJ6220213.1"/>
    <property type="molecule type" value="Genomic_DNA"/>
</dbReference>
<dbReference type="Proteomes" id="UP001142055">
    <property type="component" value="Chromosome 2"/>
</dbReference>
<feature type="region of interest" description="Disordered" evidence="1">
    <location>
        <begin position="1"/>
        <end position="32"/>
    </location>
</feature>
<evidence type="ECO:0000313" key="2">
    <source>
        <dbReference type="EMBL" id="KAJ6220213.1"/>
    </source>
</evidence>
<accession>A0A9Q0M7X6</accession>
<protein>
    <submittedName>
        <fullName evidence="2">Uncharacterized protein</fullName>
    </submittedName>
</protein>
<dbReference type="AlphaFoldDB" id="A0A9Q0M7X6"/>
<evidence type="ECO:0000256" key="1">
    <source>
        <dbReference type="SAM" id="MobiDB-lite"/>
    </source>
</evidence>
<keyword evidence="3" id="KW-1185">Reference proteome</keyword>
<name>A0A9Q0M7X6_BLOTA</name>
<organism evidence="2 3">
    <name type="scientific">Blomia tropicalis</name>
    <name type="common">Mite</name>
    <dbReference type="NCBI Taxonomy" id="40697"/>
    <lineage>
        <taxon>Eukaryota</taxon>
        <taxon>Metazoa</taxon>
        <taxon>Ecdysozoa</taxon>
        <taxon>Arthropoda</taxon>
        <taxon>Chelicerata</taxon>
        <taxon>Arachnida</taxon>
        <taxon>Acari</taxon>
        <taxon>Acariformes</taxon>
        <taxon>Sarcoptiformes</taxon>
        <taxon>Astigmata</taxon>
        <taxon>Glycyphagoidea</taxon>
        <taxon>Echimyopodidae</taxon>
        <taxon>Blomia</taxon>
    </lineage>
</organism>
<evidence type="ECO:0000313" key="3">
    <source>
        <dbReference type="Proteomes" id="UP001142055"/>
    </source>
</evidence>
<feature type="compositionally biased region" description="Polar residues" evidence="1">
    <location>
        <begin position="61"/>
        <end position="70"/>
    </location>
</feature>
<sequence>MSQTTIPTMVTRKQTNNNSNKPPMQNRLHHQPHKFHQKMIRNYRIMKRSPTQAKVGGSRSLVHTSRSSVLRGTGQKRERTIYARTSKPVSRSHDLYIKR</sequence>
<gene>
    <name evidence="2" type="ORF">RDWZM_006025</name>
</gene>
<comment type="caution">
    <text evidence="2">The sequence shown here is derived from an EMBL/GenBank/DDBJ whole genome shotgun (WGS) entry which is preliminary data.</text>
</comment>
<feature type="region of interest" description="Disordered" evidence="1">
    <location>
        <begin position="50"/>
        <end position="99"/>
    </location>
</feature>
<feature type="compositionally biased region" description="Polar residues" evidence="1">
    <location>
        <begin position="1"/>
        <end position="23"/>
    </location>
</feature>
<reference evidence="2" key="1">
    <citation type="submission" date="2022-12" db="EMBL/GenBank/DDBJ databases">
        <title>Genome assemblies of Blomia tropicalis.</title>
        <authorList>
            <person name="Cui Y."/>
        </authorList>
    </citation>
    <scope>NUCLEOTIDE SEQUENCE</scope>
    <source>
        <tissue evidence="2">Adult mites</tissue>
    </source>
</reference>
<proteinExistence type="predicted"/>